<protein>
    <submittedName>
        <fullName evidence="4">Isochorismatase</fullName>
    </submittedName>
</protein>
<dbReference type="InterPro" id="IPR000868">
    <property type="entry name" value="Isochorismatase-like_dom"/>
</dbReference>
<dbReference type="InterPro" id="IPR050272">
    <property type="entry name" value="Isochorismatase-like_hydrls"/>
</dbReference>
<dbReference type="PANTHER" id="PTHR43540">
    <property type="entry name" value="PEROXYUREIDOACRYLATE/UREIDOACRYLATE AMIDOHYDROLASE-RELATED"/>
    <property type="match status" value="1"/>
</dbReference>
<dbReference type="AlphaFoldDB" id="A0A1V2A4U1"/>
<dbReference type="RefSeq" id="WP_076767595.1">
    <property type="nucleotide sequence ID" value="NZ_MSFI01000026.1"/>
</dbReference>
<dbReference type="PANTHER" id="PTHR43540:SF10">
    <property type="entry name" value="ISOCHORISMATASE"/>
    <property type="match status" value="1"/>
</dbReference>
<dbReference type="Pfam" id="PF00857">
    <property type="entry name" value="Isochorismatase"/>
    <property type="match status" value="1"/>
</dbReference>
<dbReference type="STRING" id="1714355.BTO28_14670"/>
<keyword evidence="5" id="KW-1185">Reference proteome</keyword>
<name>A0A1V2A4U1_9BACI</name>
<dbReference type="GO" id="GO:0016787">
    <property type="term" value="F:hydrolase activity"/>
    <property type="evidence" value="ECO:0007669"/>
    <property type="project" value="UniProtKB-KW"/>
</dbReference>
<dbReference type="Gene3D" id="3.40.50.850">
    <property type="entry name" value="Isochorismatase-like"/>
    <property type="match status" value="1"/>
</dbReference>
<accession>A0A1V2A4U1</accession>
<dbReference type="CDD" id="cd00431">
    <property type="entry name" value="cysteine_hydrolases"/>
    <property type="match status" value="1"/>
</dbReference>
<comment type="caution">
    <text evidence="4">The sequence shown here is derived from an EMBL/GenBank/DDBJ whole genome shotgun (WGS) entry which is preliminary data.</text>
</comment>
<gene>
    <name evidence="4" type="ORF">BTO28_14670</name>
</gene>
<feature type="domain" description="Isochorismatase-like" evidence="3">
    <location>
        <begin position="4"/>
        <end position="174"/>
    </location>
</feature>
<proteinExistence type="inferred from homology"/>
<organism evidence="4 5">
    <name type="scientific">Domibacillus epiphyticus</name>
    <dbReference type="NCBI Taxonomy" id="1714355"/>
    <lineage>
        <taxon>Bacteria</taxon>
        <taxon>Bacillati</taxon>
        <taxon>Bacillota</taxon>
        <taxon>Bacilli</taxon>
        <taxon>Bacillales</taxon>
        <taxon>Bacillaceae</taxon>
        <taxon>Domibacillus</taxon>
    </lineage>
</organism>
<evidence type="ECO:0000256" key="2">
    <source>
        <dbReference type="ARBA" id="ARBA00022801"/>
    </source>
</evidence>
<dbReference type="SUPFAM" id="SSF52499">
    <property type="entry name" value="Isochorismatase-like hydrolases"/>
    <property type="match status" value="1"/>
</dbReference>
<dbReference type="EMBL" id="MSFI01000026">
    <property type="protein sequence ID" value="OMP66031.1"/>
    <property type="molecule type" value="Genomic_DNA"/>
</dbReference>
<keyword evidence="2" id="KW-0378">Hydrolase</keyword>
<reference evidence="4 5" key="1">
    <citation type="submission" date="2016-12" db="EMBL/GenBank/DDBJ databases">
        <title>Domibacillus sp. SAB 38T whole genome sequencing.</title>
        <authorList>
            <person name="Verma A."/>
            <person name="Ojha A.K."/>
            <person name="Krishnamurthi S."/>
        </authorList>
    </citation>
    <scope>NUCLEOTIDE SEQUENCE [LARGE SCALE GENOMIC DNA]</scope>
    <source>
        <strain evidence="4 5">SAB 38</strain>
    </source>
</reference>
<dbReference type="InterPro" id="IPR036380">
    <property type="entry name" value="Isochorismatase-like_sf"/>
</dbReference>
<evidence type="ECO:0000313" key="5">
    <source>
        <dbReference type="Proteomes" id="UP000188613"/>
    </source>
</evidence>
<dbReference type="Proteomes" id="UP000188613">
    <property type="component" value="Unassembled WGS sequence"/>
</dbReference>
<evidence type="ECO:0000259" key="3">
    <source>
        <dbReference type="Pfam" id="PF00857"/>
    </source>
</evidence>
<evidence type="ECO:0000256" key="1">
    <source>
        <dbReference type="ARBA" id="ARBA00006336"/>
    </source>
</evidence>
<dbReference type="OrthoDB" id="9796485at2"/>
<comment type="similarity">
    <text evidence="1">Belongs to the isochorismatase family.</text>
</comment>
<sequence>MKKALLNIDYTYDFVAADGKLTCGEPGQLLENEIVRLTKQFINDGDYVVFAVDVHDENDPYHPETKLFPPHNIRGTRGRELYGKLQDVYEQTKERDNVYYMDKTRYSAFAGTDLDMKLRTRGITEVHLVGVCTDICILHTAVDAYNKGYDIVIYEKAVASFNEGGHKWALGHFTNTLGAEKGE</sequence>
<evidence type="ECO:0000313" key="4">
    <source>
        <dbReference type="EMBL" id="OMP66031.1"/>
    </source>
</evidence>